<protein>
    <recommendedName>
        <fullName evidence="2">DUF3857 domain-containing protein</fullName>
    </recommendedName>
</protein>
<sequence>MNKKTLLNITLSLILTNIFFMSFSQRAPGKFGKISKADFEPEYCPIDSNAHAYFIFDYGLSEFKYLQTKVSSSDMAKSRKGFQLYFTRHFRIKIVDNQGFSWANIEIPLYHDAGGDKERVTNIKAYTYNLENDKIVKTKLEKKGVLTEKTSKYWDTEKFAMLSVREGSIIEIKYTIVSDYYFNLRQWYFQKNIPVLQSEYHVSIPEYFNFNQTQRGYFPIQMESDGRQGEITITYHQKAEGTSVKEQTYTNTYNYREDILHFYAKEIPAFPLEKYLRTEDNYLSKVEFELQYTKFPNSPIKYYTTSWEDINKVLLDSHSFGEELSKASHLKKEVEILKNCGQKDYMLLNSAFNHIKSKLAWNGYKSKYVTESLSKAYKTGGGNCADINLNLVILLRELGFSAYPVLLSTQEHGIIHPSHPSISRFNYVIAMVQLYDKTYLLDATDPYSGINLLPIRCLNDKGRIINKAGGDWVNLTDYRPYSSIEVCKVTIDKGLVLYGTNDRRLKDYAAYECKKKIKKCKNIHEYEESIDKQDDNLTIEGMKISGLDTMKKSVNISYQFTQSNYIDKTNDIAFFSPAFRSFISENPFKLDKREYPVEFNYPYSVRQIYLFTIPENYEVSEIPKSAVVKLPDNSAKFIYNINRMGNTINLSLMFSIKKTLFLPEEYMAIKNFYQKVVDKQKELIVLKSIE</sequence>
<dbReference type="SUPFAM" id="SSF54001">
    <property type="entry name" value="Cysteine proteinases"/>
    <property type="match status" value="1"/>
</dbReference>
<evidence type="ECO:0008006" key="2">
    <source>
        <dbReference type="Google" id="ProtNLM"/>
    </source>
</evidence>
<organism evidence="1">
    <name type="scientific">hydrothermal vent metagenome</name>
    <dbReference type="NCBI Taxonomy" id="652676"/>
    <lineage>
        <taxon>unclassified sequences</taxon>
        <taxon>metagenomes</taxon>
        <taxon>ecological metagenomes</taxon>
    </lineage>
</organism>
<dbReference type="InterPro" id="IPR038765">
    <property type="entry name" value="Papain-like_cys_pep_sf"/>
</dbReference>
<dbReference type="Gene3D" id="2.60.40.3140">
    <property type="match status" value="1"/>
</dbReference>
<dbReference type="Gene3D" id="2.60.120.1130">
    <property type="match status" value="1"/>
</dbReference>
<name>A0A3B0UYL6_9ZZZZ</name>
<dbReference type="AlphaFoldDB" id="A0A3B0UYL6"/>
<dbReference type="Gene3D" id="3.10.620.30">
    <property type="match status" value="1"/>
</dbReference>
<proteinExistence type="predicted"/>
<reference evidence="1" key="1">
    <citation type="submission" date="2018-06" db="EMBL/GenBank/DDBJ databases">
        <authorList>
            <person name="Zhirakovskaya E."/>
        </authorList>
    </citation>
    <scope>NUCLEOTIDE SEQUENCE</scope>
</reference>
<dbReference type="EMBL" id="UOEP01000233">
    <property type="protein sequence ID" value="VAW25024.1"/>
    <property type="molecule type" value="Genomic_DNA"/>
</dbReference>
<gene>
    <name evidence="1" type="ORF">MNBD_BACTEROID01-2767</name>
</gene>
<accession>A0A3B0UYL6</accession>
<evidence type="ECO:0000313" key="1">
    <source>
        <dbReference type="EMBL" id="VAW25024.1"/>
    </source>
</evidence>